<proteinExistence type="predicted"/>
<feature type="compositionally biased region" description="Acidic residues" evidence="2">
    <location>
        <begin position="358"/>
        <end position="373"/>
    </location>
</feature>
<dbReference type="AlphaFoldDB" id="A0A401GLQ8"/>
<dbReference type="EMBL" id="BFAD01000005">
    <property type="protein sequence ID" value="GBE83116.1"/>
    <property type="molecule type" value="Genomic_DNA"/>
</dbReference>
<feature type="region of interest" description="Disordered" evidence="2">
    <location>
        <begin position="171"/>
        <end position="254"/>
    </location>
</feature>
<reference evidence="3 4" key="1">
    <citation type="journal article" date="2018" name="Sci. Rep.">
        <title>Genome sequence of the cauliflower mushroom Sparassis crispa (Hanabiratake) and its association with beneficial usage.</title>
        <authorList>
            <person name="Kiyama R."/>
            <person name="Furutani Y."/>
            <person name="Kawaguchi K."/>
            <person name="Nakanishi T."/>
        </authorList>
    </citation>
    <scope>NUCLEOTIDE SEQUENCE [LARGE SCALE GENOMIC DNA]</scope>
</reference>
<feature type="region of interest" description="Disordered" evidence="2">
    <location>
        <begin position="276"/>
        <end position="427"/>
    </location>
</feature>
<feature type="compositionally biased region" description="Low complexity" evidence="2">
    <location>
        <begin position="172"/>
        <end position="188"/>
    </location>
</feature>
<evidence type="ECO:0000313" key="4">
    <source>
        <dbReference type="Proteomes" id="UP000287166"/>
    </source>
</evidence>
<evidence type="ECO:0000313" key="3">
    <source>
        <dbReference type="EMBL" id="GBE83116.1"/>
    </source>
</evidence>
<evidence type="ECO:0000256" key="1">
    <source>
        <dbReference type="SAM" id="Coils"/>
    </source>
</evidence>
<feature type="compositionally biased region" description="Polar residues" evidence="2">
    <location>
        <begin position="382"/>
        <end position="399"/>
    </location>
</feature>
<keyword evidence="4" id="KW-1185">Reference proteome</keyword>
<dbReference type="GeneID" id="38780033"/>
<sequence length="427" mass="47222">MPPLPSTILTDALNSLSKATNLALATAEEQARGELERADAEVAEAREERDNALKTLRTLELGEKDWQRRAEGWKAAVDKSELTIKHQAETIKHLRAEVQQWKTQLTRLEDASRQELLDWKEQYLRAEKERCRLSSRIDELVAEQLAWNTQANATLCPVTPKTHSIDLAEPYTASTTTKRSSTSSNTATGPSSTRKGTTPRIPPDTAPRKSRTAVTPSKPPNHDPMSTQPSKRNPPADSASTASKATPRAITRNSGVAFVPRQQIVRRHVRAVIEVPVKEEEDSEEQGFASDGSYASGSAYEPEESTTPITSRTTRPQRKTVRKEVTRSWGEDEGEESDYGSNQVRGHLNHRPRRRMPEDDDIDELAMSAEDDATGCYVAQPVVSSTTKARGNQRNTAPAQPSAKKRKLDNGVGTAARSTTAKVSRKR</sequence>
<feature type="compositionally biased region" description="Low complexity" evidence="2">
    <location>
        <begin position="289"/>
        <end position="314"/>
    </location>
</feature>
<name>A0A401GLQ8_9APHY</name>
<keyword evidence="1" id="KW-0175">Coiled coil</keyword>
<accession>A0A401GLQ8</accession>
<feature type="coiled-coil region" evidence="1">
    <location>
        <begin position="28"/>
        <end position="111"/>
    </location>
</feature>
<dbReference type="OrthoDB" id="3269067at2759"/>
<comment type="caution">
    <text evidence="3">The sequence shown here is derived from an EMBL/GenBank/DDBJ whole genome shotgun (WGS) entry which is preliminary data.</text>
</comment>
<dbReference type="Proteomes" id="UP000287166">
    <property type="component" value="Unassembled WGS sequence"/>
</dbReference>
<organism evidence="3 4">
    <name type="scientific">Sparassis crispa</name>
    <dbReference type="NCBI Taxonomy" id="139825"/>
    <lineage>
        <taxon>Eukaryota</taxon>
        <taxon>Fungi</taxon>
        <taxon>Dikarya</taxon>
        <taxon>Basidiomycota</taxon>
        <taxon>Agaricomycotina</taxon>
        <taxon>Agaricomycetes</taxon>
        <taxon>Polyporales</taxon>
        <taxon>Sparassidaceae</taxon>
        <taxon>Sparassis</taxon>
    </lineage>
</organism>
<dbReference type="STRING" id="139825.A0A401GLQ8"/>
<dbReference type="InParanoid" id="A0A401GLQ8"/>
<evidence type="ECO:0000256" key="2">
    <source>
        <dbReference type="SAM" id="MobiDB-lite"/>
    </source>
</evidence>
<gene>
    <name evidence="3" type="ORF">SCP_0501630</name>
</gene>
<protein>
    <submittedName>
        <fullName evidence="3">Uncharacterized protein</fullName>
    </submittedName>
</protein>
<feature type="compositionally biased region" description="Polar residues" evidence="2">
    <location>
        <begin position="416"/>
        <end position="427"/>
    </location>
</feature>
<dbReference type="RefSeq" id="XP_027614029.1">
    <property type="nucleotide sequence ID" value="XM_027758228.1"/>
</dbReference>